<keyword evidence="5" id="KW-1185">Reference proteome</keyword>
<dbReference type="AlphaFoldDB" id="A0AAN9B6W8"/>
<dbReference type="InterPro" id="IPR036770">
    <property type="entry name" value="Ankyrin_rpt-contain_sf"/>
</dbReference>
<evidence type="ECO:0000256" key="1">
    <source>
        <dbReference type="ARBA" id="ARBA00022737"/>
    </source>
</evidence>
<dbReference type="SUPFAM" id="SSF48403">
    <property type="entry name" value="Ankyrin repeat"/>
    <property type="match status" value="1"/>
</dbReference>
<organism evidence="4 5">
    <name type="scientific">Littorina saxatilis</name>
    <dbReference type="NCBI Taxonomy" id="31220"/>
    <lineage>
        <taxon>Eukaryota</taxon>
        <taxon>Metazoa</taxon>
        <taxon>Spiralia</taxon>
        <taxon>Lophotrochozoa</taxon>
        <taxon>Mollusca</taxon>
        <taxon>Gastropoda</taxon>
        <taxon>Caenogastropoda</taxon>
        <taxon>Littorinimorpha</taxon>
        <taxon>Littorinoidea</taxon>
        <taxon>Littorinidae</taxon>
        <taxon>Littorina</taxon>
    </lineage>
</organism>
<keyword evidence="1" id="KW-0677">Repeat</keyword>
<dbReference type="InterPro" id="IPR002110">
    <property type="entry name" value="Ankyrin_rpt"/>
</dbReference>
<dbReference type="PROSITE" id="PS50088">
    <property type="entry name" value="ANK_REPEAT"/>
    <property type="match status" value="2"/>
</dbReference>
<evidence type="ECO:0000313" key="5">
    <source>
        <dbReference type="Proteomes" id="UP001374579"/>
    </source>
</evidence>
<sequence>MEKAALPPPPSKRLVKTALHQAVLDIRLHQVRLLVSRHGVNVDSRDMHGRTPLMLACMIDNEEHGFKMASIFLKAGAYLNVRDSMGRTALSYACLNGRQDIVRSILREDVLDINEPDNDGNTPIHHAAMSGNPNIVRMLAETFYKFGLDPDKRNKLGYTPLLLACKCGNYVSAYILVTITKASPTLRDGEFHLNATEWIQRTHQIQVNVIERGLLSSAPASLPPSHTLSFSREYTMYQLPATSRYTPRHTPRYTPRHAERCKYNPLSFSLDSGSAHLPPVFSMTQEEERSEVFIQGREARQVLLGEIQEMESKQRPVSTKTFSSRFSHPPTAKLLALTRRGHTGVPPDLVTLFKLYSDQYEPDWRSSREFRSKPSLVGGGNGLSVSSDIDKMTGELVTA</sequence>
<feature type="repeat" description="ANK" evidence="3">
    <location>
        <begin position="48"/>
        <end position="84"/>
    </location>
</feature>
<proteinExistence type="predicted"/>
<protein>
    <recommendedName>
        <fullName evidence="6">Ankyrin repeat protein</fullName>
    </recommendedName>
</protein>
<dbReference type="PANTHER" id="PTHR24173:SF76">
    <property type="match status" value="1"/>
</dbReference>
<dbReference type="Gene3D" id="1.25.40.20">
    <property type="entry name" value="Ankyrin repeat-containing domain"/>
    <property type="match status" value="1"/>
</dbReference>
<comment type="caution">
    <text evidence="4">The sequence shown here is derived from an EMBL/GenBank/DDBJ whole genome shotgun (WGS) entry which is preliminary data.</text>
</comment>
<evidence type="ECO:0000256" key="2">
    <source>
        <dbReference type="ARBA" id="ARBA00023043"/>
    </source>
</evidence>
<gene>
    <name evidence="4" type="ORF">V1264_023012</name>
</gene>
<keyword evidence="2 3" id="KW-0040">ANK repeat</keyword>
<evidence type="ECO:0000256" key="3">
    <source>
        <dbReference type="PROSITE-ProRule" id="PRU00023"/>
    </source>
</evidence>
<reference evidence="4 5" key="1">
    <citation type="submission" date="2024-02" db="EMBL/GenBank/DDBJ databases">
        <title>Chromosome-scale genome assembly of the rough periwinkle Littorina saxatilis.</title>
        <authorList>
            <person name="De Jode A."/>
            <person name="Faria R."/>
            <person name="Formenti G."/>
            <person name="Sims Y."/>
            <person name="Smith T.P."/>
            <person name="Tracey A."/>
            <person name="Wood J.M.D."/>
            <person name="Zagrodzka Z.B."/>
            <person name="Johannesson K."/>
            <person name="Butlin R.K."/>
            <person name="Leder E.H."/>
        </authorList>
    </citation>
    <scope>NUCLEOTIDE SEQUENCE [LARGE SCALE GENOMIC DNA]</scope>
    <source>
        <strain evidence="4">Snail1</strain>
        <tissue evidence="4">Muscle</tissue>
    </source>
</reference>
<evidence type="ECO:0008006" key="6">
    <source>
        <dbReference type="Google" id="ProtNLM"/>
    </source>
</evidence>
<feature type="repeat" description="ANK" evidence="3">
    <location>
        <begin position="119"/>
        <end position="155"/>
    </location>
</feature>
<dbReference type="Proteomes" id="UP001374579">
    <property type="component" value="Unassembled WGS sequence"/>
</dbReference>
<dbReference type="PANTHER" id="PTHR24173">
    <property type="entry name" value="ANKYRIN REPEAT CONTAINING"/>
    <property type="match status" value="1"/>
</dbReference>
<dbReference type="Pfam" id="PF12796">
    <property type="entry name" value="Ank_2"/>
    <property type="match status" value="1"/>
</dbReference>
<name>A0AAN9B6W8_9CAEN</name>
<dbReference type="SMART" id="SM00248">
    <property type="entry name" value="ANK"/>
    <property type="match status" value="5"/>
</dbReference>
<dbReference type="PROSITE" id="PS50297">
    <property type="entry name" value="ANK_REP_REGION"/>
    <property type="match status" value="2"/>
</dbReference>
<accession>A0AAN9B6W8</accession>
<evidence type="ECO:0000313" key="4">
    <source>
        <dbReference type="EMBL" id="KAK7099997.1"/>
    </source>
</evidence>
<dbReference type="EMBL" id="JBAMIC010000011">
    <property type="protein sequence ID" value="KAK7099997.1"/>
    <property type="molecule type" value="Genomic_DNA"/>
</dbReference>